<dbReference type="EMBL" id="CP096034">
    <property type="protein sequence ID" value="UPM53761.1"/>
    <property type="molecule type" value="Genomic_DNA"/>
</dbReference>
<keyword evidence="3" id="KW-1185">Reference proteome</keyword>
<dbReference type="RefSeq" id="WP_248266999.1">
    <property type="nucleotide sequence ID" value="NZ_CP096034.1"/>
</dbReference>
<gene>
    <name evidence="2" type="ORF">MY490_18585</name>
</gene>
<reference evidence="2 3" key="1">
    <citation type="submission" date="2022-04" db="EMBL/GenBank/DDBJ databases">
        <title>Mechanism of arsenic methylation and mitigation arsenic toxicity by Bacillus sp. LH14 from an Arsenic-Contaminated Paddy Soil.</title>
        <authorList>
            <person name="Wang D."/>
        </authorList>
    </citation>
    <scope>NUCLEOTIDE SEQUENCE [LARGE SCALE GENOMIC DNA]</scope>
    <source>
        <strain evidence="2 3">LH14</strain>
    </source>
</reference>
<name>A0ABY4JIU3_9BACI</name>
<evidence type="ECO:0000313" key="3">
    <source>
        <dbReference type="Proteomes" id="UP000830639"/>
    </source>
</evidence>
<feature type="region of interest" description="Disordered" evidence="1">
    <location>
        <begin position="34"/>
        <end position="55"/>
    </location>
</feature>
<dbReference type="Proteomes" id="UP000830639">
    <property type="component" value="Chromosome"/>
</dbReference>
<organism evidence="2 3">
    <name type="scientific">Gottfriedia acidiceleris</name>
    <dbReference type="NCBI Taxonomy" id="371036"/>
    <lineage>
        <taxon>Bacteria</taxon>
        <taxon>Bacillati</taxon>
        <taxon>Bacillota</taxon>
        <taxon>Bacilli</taxon>
        <taxon>Bacillales</taxon>
        <taxon>Bacillaceae</taxon>
        <taxon>Gottfriedia</taxon>
    </lineage>
</organism>
<proteinExistence type="predicted"/>
<evidence type="ECO:0000313" key="2">
    <source>
        <dbReference type="EMBL" id="UPM53761.1"/>
    </source>
</evidence>
<accession>A0ABY4JIU3</accession>
<protein>
    <submittedName>
        <fullName evidence="2">Uncharacterized protein</fullName>
    </submittedName>
</protein>
<sequence>MTFLQQYFNRVLVVGTFVSIAWAHETKYLSLNDASKTDGLKKPNSHPADIKPNIL</sequence>
<evidence type="ECO:0000256" key="1">
    <source>
        <dbReference type="SAM" id="MobiDB-lite"/>
    </source>
</evidence>